<evidence type="ECO:0000313" key="1">
    <source>
        <dbReference type="EMBL" id="QHU17319.1"/>
    </source>
</evidence>
<proteinExistence type="predicted"/>
<organism evidence="1">
    <name type="scientific">viral metagenome</name>
    <dbReference type="NCBI Taxonomy" id="1070528"/>
    <lineage>
        <taxon>unclassified sequences</taxon>
        <taxon>metagenomes</taxon>
        <taxon>organismal metagenomes</taxon>
    </lineage>
</organism>
<dbReference type="AlphaFoldDB" id="A0A6C0KI60"/>
<dbReference type="EMBL" id="MN740901">
    <property type="protein sequence ID" value="QHU17319.1"/>
    <property type="molecule type" value="Genomic_DNA"/>
</dbReference>
<reference evidence="1" key="1">
    <citation type="journal article" date="2020" name="Nature">
        <title>Giant virus diversity and host interactions through global metagenomics.</title>
        <authorList>
            <person name="Schulz F."/>
            <person name="Roux S."/>
            <person name="Paez-Espino D."/>
            <person name="Jungbluth S."/>
            <person name="Walsh D.A."/>
            <person name="Denef V.J."/>
            <person name="McMahon K.D."/>
            <person name="Konstantinidis K.T."/>
            <person name="Eloe-Fadrosh E.A."/>
            <person name="Kyrpides N.C."/>
            <person name="Woyke T."/>
        </authorList>
    </citation>
    <scope>NUCLEOTIDE SEQUENCE</scope>
    <source>
        <strain evidence="1">GVMAG-S-3300012000-57</strain>
    </source>
</reference>
<protein>
    <submittedName>
        <fullName evidence="1">Uncharacterized protein</fullName>
    </submittedName>
</protein>
<accession>A0A6C0KI60</accession>
<sequence>MQSYKKNNSWSHTDPVTPSFLEKDSLYIPFLTFLKCHFL</sequence>
<name>A0A6C0KI60_9ZZZZ</name>